<accession>A0A239IZL5</accession>
<feature type="transmembrane region" description="Helical" evidence="1">
    <location>
        <begin position="57"/>
        <end position="78"/>
    </location>
</feature>
<sequence>MLGLFRGVVLVAATVTVGLMAGLFYAYASSVMIGLGRASDRTFVEAMQRINMAILNGWFFVCFLGALVLTILAAVLHLSEDRRSVLPWILAAVVLYGAQLVITAAVNVPLNNMLDAAGDPRHITDLAAVREQFEATWVRWNLIRAVTCTAAFVCLTWALVLYGRLATPGGP</sequence>
<dbReference type="Pfam" id="PF08592">
    <property type="entry name" value="Anthrone_oxy"/>
    <property type="match status" value="1"/>
</dbReference>
<protein>
    <submittedName>
        <fullName evidence="2">Uncharacterized membrane protein</fullName>
    </submittedName>
</protein>
<evidence type="ECO:0000256" key="1">
    <source>
        <dbReference type="SAM" id="Phobius"/>
    </source>
</evidence>
<feature type="transmembrane region" description="Helical" evidence="1">
    <location>
        <begin position="85"/>
        <end position="106"/>
    </location>
</feature>
<evidence type="ECO:0000313" key="2">
    <source>
        <dbReference type="EMBL" id="SNS99067.1"/>
    </source>
</evidence>
<keyword evidence="3" id="KW-1185">Reference proteome</keyword>
<gene>
    <name evidence="2" type="ORF">SAMN05216276_102146</name>
</gene>
<feature type="transmembrane region" description="Helical" evidence="1">
    <location>
        <begin position="142"/>
        <end position="162"/>
    </location>
</feature>
<dbReference type="Proteomes" id="UP000198282">
    <property type="component" value="Unassembled WGS sequence"/>
</dbReference>
<feature type="transmembrane region" description="Helical" evidence="1">
    <location>
        <begin position="7"/>
        <end position="28"/>
    </location>
</feature>
<name>A0A239IZL5_9ACTN</name>
<organism evidence="2 3">
    <name type="scientific">Streptosporangium subroseum</name>
    <dbReference type="NCBI Taxonomy" id="106412"/>
    <lineage>
        <taxon>Bacteria</taxon>
        <taxon>Bacillati</taxon>
        <taxon>Actinomycetota</taxon>
        <taxon>Actinomycetes</taxon>
        <taxon>Streptosporangiales</taxon>
        <taxon>Streptosporangiaceae</taxon>
        <taxon>Streptosporangium</taxon>
    </lineage>
</organism>
<reference evidence="2 3" key="1">
    <citation type="submission" date="2017-06" db="EMBL/GenBank/DDBJ databases">
        <authorList>
            <person name="Kim H.J."/>
            <person name="Triplett B.A."/>
        </authorList>
    </citation>
    <scope>NUCLEOTIDE SEQUENCE [LARGE SCALE GENOMIC DNA]</scope>
    <source>
        <strain evidence="2 3">CGMCC 4.2132</strain>
    </source>
</reference>
<keyword evidence="1" id="KW-1133">Transmembrane helix</keyword>
<dbReference type="RefSeq" id="WP_089209261.1">
    <property type="nucleotide sequence ID" value="NZ_FZOD01000021.1"/>
</dbReference>
<keyword evidence="1" id="KW-0472">Membrane</keyword>
<dbReference type="OrthoDB" id="428263at2"/>
<dbReference type="AlphaFoldDB" id="A0A239IZL5"/>
<proteinExistence type="predicted"/>
<keyword evidence="1" id="KW-0812">Transmembrane</keyword>
<evidence type="ECO:0000313" key="3">
    <source>
        <dbReference type="Proteomes" id="UP000198282"/>
    </source>
</evidence>
<dbReference type="InterPro" id="IPR013901">
    <property type="entry name" value="Anthrone_oxy"/>
</dbReference>
<dbReference type="EMBL" id="FZOD01000021">
    <property type="protein sequence ID" value="SNS99067.1"/>
    <property type="molecule type" value="Genomic_DNA"/>
</dbReference>